<feature type="compositionally biased region" description="Basic residues" evidence="7">
    <location>
        <begin position="495"/>
        <end position="511"/>
    </location>
</feature>
<dbReference type="GO" id="GO:0003724">
    <property type="term" value="F:RNA helicase activity"/>
    <property type="evidence" value="ECO:0007669"/>
    <property type="project" value="TreeGrafter"/>
</dbReference>
<evidence type="ECO:0000313" key="10">
    <source>
        <dbReference type="EMBL" id="MXY93848.1"/>
    </source>
</evidence>
<evidence type="ECO:0000259" key="8">
    <source>
        <dbReference type="PROSITE" id="PS51192"/>
    </source>
</evidence>
<evidence type="ECO:0000259" key="9">
    <source>
        <dbReference type="PROSITE" id="PS51194"/>
    </source>
</evidence>
<evidence type="ECO:0000256" key="6">
    <source>
        <dbReference type="RuleBase" id="RU000492"/>
    </source>
</evidence>
<dbReference type="GO" id="GO:0005829">
    <property type="term" value="C:cytosol"/>
    <property type="evidence" value="ECO:0007669"/>
    <property type="project" value="TreeGrafter"/>
</dbReference>
<dbReference type="PROSITE" id="PS51192">
    <property type="entry name" value="HELICASE_ATP_BIND_1"/>
    <property type="match status" value="1"/>
</dbReference>
<dbReference type="GO" id="GO:0005524">
    <property type="term" value="F:ATP binding"/>
    <property type="evidence" value="ECO:0007669"/>
    <property type="project" value="UniProtKB-KW"/>
</dbReference>
<keyword evidence="4 6" id="KW-0067">ATP-binding</keyword>
<protein>
    <submittedName>
        <fullName evidence="10">DEAD/DEAH box helicase</fullName>
    </submittedName>
</protein>
<dbReference type="CDD" id="cd18787">
    <property type="entry name" value="SF2_C_DEAD"/>
    <property type="match status" value="1"/>
</dbReference>
<dbReference type="Pfam" id="PF00271">
    <property type="entry name" value="Helicase_C"/>
    <property type="match status" value="1"/>
</dbReference>
<dbReference type="PANTHER" id="PTHR47959:SF1">
    <property type="entry name" value="ATP-DEPENDENT RNA HELICASE DBPA"/>
    <property type="match status" value="1"/>
</dbReference>
<feature type="region of interest" description="Disordered" evidence="7">
    <location>
        <begin position="1"/>
        <end position="27"/>
    </location>
</feature>
<organism evidence="10">
    <name type="scientific">Caldilineaceae bacterium SB0664_bin_27</name>
    <dbReference type="NCBI Taxonomy" id="2605260"/>
    <lineage>
        <taxon>Bacteria</taxon>
        <taxon>Bacillati</taxon>
        <taxon>Chloroflexota</taxon>
        <taxon>Caldilineae</taxon>
        <taxon>Caldilineales</taxon>
        <taxon>Caldilineaceae</taxon>
    </lineage>
</organism>
<dbReference type="AlphaFoldDB" id="A0A6B0YWR9"/>
<dbReference type="SMART" id="SM00487">
    <property type="entry name" value="DEXDc"/>
    <property type="match status" value="1"/>
</dbReference>
<sequence length="511" mass="57356">MSTNNSEGRDGETTHSQDSAEIVDHDENVNPLDLVEPENALPDISLSELPAAAQKAAARAGWTNLMPVQAKAIPYLLAGRDLMVQSRTGSGKTGAFLLPILHGIKRDRRVCQALILVPTRELALQVSKEAALLGEAVGVHSVAVYGGVKYGPQTSALREGAQLVIGTPGRILDHLLQRNLRLDDLHELVFDEADRMLSMGFYPDMVQVKTFLPSGRIHGSMFSATFPAHVLRLAQQFLTEPEFLSLSRDRVHVAEAEHVLYADPGMKKDRALVRLIEVENPAAAIVFCNTRRTVDYVTIVLQRFGYDADKISSDLSQQERERVMRRVRDGKLRLLVATDVAARGIDIPELSHVFQYEPPEDPESYIHRAGRTARAGSSGAAVSLTASFDERMQMERIAKRYSIPLEERKLPTDEEVAATVSERVTSLLESKLRARDNLQSERMQRFRPLVDEWMESDEGQTLLAMLVDDFYQNSLHAPPALPEEKPAERPVSQERRRRRRSRPRRPRNRRS</sequence>
<dbReference type="Pfam" id="PF00270">
    <property type="entry name" value="DEAD"/>
    <property type="match status" value="1"/>
</dbReference>
<keyword evidence="1 6" id="KW-0547">Nucleotide-binding</keyword>
<feature type="compositionally biased region" description="Basic and acidic residues" evidence="7">
    <location>
        <begin position="482"/>
        <end position="494"/>
    </location>
</feature>
<dbReference type="InterPro" id="IPR014001">
    <property type="entry name" value="Helicase_ATP-bd"/>
</dbReference>
<dbReference type="EMBL" id="VXRG01000089">
    <property type="protein sequence ID" value="MXY93848.1"/>
    <property type="molecule type" value="Genomic_DNA"/>
</dbReference>
<accession>A0A6B0YWR9</accession>
<evidence type="ECO:0000256" key="5">
    <source>
        <dbReference type="ARBA" id="ARBA00038437"/>
    </source>
</evidence>
<dbReference type="Gene3D" id="3.40.50.300">
    <property type="entry name" value="P-loop containing nucleotide triphosphate hydrolases"/>
    <property type="match status" value="2"/>
</dbReference>
<dbReference type="SMART" id="SM00490">
    <property type="entry name" value="HELICc"/>
    <property type="match status" value="1"/>
</dbReference>
<dbReference type="GO" id="GO:0003676">
    <property type="term" value="F:nucleic acid binding"/>
    <property type="evidence" value="ECO:0007669"/>
    <property type="project" value="InterPro"/>
</dbReference>
<evidence type="ECO:0000256" key="1">
    <source>
        <dbReference type="ARBA" id="ARBA00022741"/>
    </source>
</evidence>
<gene>
    <name evidence="10" type="ORF">F4Y42_10415</name>
</gene>
<dbReference type="PROSITE" id="PS00039">
    <property type="entry name" value="DEAD_ATP_HELICASE"/>
    <property type="match status" value="1"/>
</dbReference>
<dbReference type="InterPro" id="IPR011545">
    <property type="entry name" value="DEAD/DEAH_box_helicase_dom"/>
</dbReference>
<dbReference type="PROSITE" id="PS51194">
    <property type="entry name" value="HELICASE_CTER"/>
    <property type="match status" value="1"/>
</dbReference>
<comment type="caution">
    <text evidence="10">The sequence shown here is derived from an EMBL/GenBank/DDBJ whole genome shotgun (WGS) entry which is preliminary data.</text>
</comment>
<dbReference type="InterPro" id="IPR044742">
    <property type="entry name" value="DEAD/DEAH_RhlB"/>
</dbReference>
<dbReference type="CDD" id="cd00268">
    <property type="entry name" value="DEADc"/>
    <property type="match status" value="1"/>
</dbReference>
<evidence type="ECO:0000256" key="2">
    <source>
        <dbReference type="ARBA" id="ARBA00022801"/>
    </source>
</evidence>
<dbReference type="PANTHER" id="PTHR47959">
    <property type="entry name" value="ATP-DEPENDENT RNA HELICASE RHLE-RELATED"/>
    <property type="match status" value="1"/>
</dbReference>
<name>A0A6B0YWR9_9CHLR</name>
<feature type="domain" description="Helicase C-terminal" evidence="9">
    <location>
        <begin position="267"/>
        <end position="416"/>
    </location>
</feature>
<keyword evidence="3 6" id="KW-0347">Helicase</keyword>
<proteinExistence type="inferred from homology"/>
<dbReference type="SUPFAM" id="SSF52540">
    <property type="entry name" value="P-loop containing nucleoside triphosphate hydrolases"/>
    <property type="match status" value="1"/>
</dbReference>
<feature type="domain" description="Helicase ATP-binding" evidence="8">
    <location>
        <begin position="73"/>
        <end position="244"/>
    </location>
</feature>
<comment type="similarity">
    <text evidence="5 6">Belongs to the DEAD box helicase family.</text>
</comment>
<feature type="region of interest" description="Disordered" evidence="7">
    <location>
        <begin position="475"/>
        <end position="511"/>
    </location>
</feature>
<reference evidence="10" key="1">
    <citation type="submission" date="2019-09" db="EMBL/GenBank/DDBJ databases">
        <title>Characterisation of the sponge microbiome using genome-centric metagenomics.</title>
        <authorList>
            <person name="Engelberts J.P."/>
            <person name="Robbins S.J."/>
            <person name="De Goeij J.M."/>
            <person name="Aranda M."/>
            <person name="Bell S.C."/>
            <person name="Webster N.S."/>
        </authorList>
    </citation>
    <scope>NUCLEOTIDE SEQUENCE</scope>
    <source>
        <strain evidence="10">SB0664_bin_27</strain>
    </source>
</reference>
<dbReference type="InterPro" id="IPR027417">
    <property type="entry name" value="P-loop_NTPase"/>
</dbReference>
<dbReference type="InterPro" id="IPR001650">
    <property type="entry name" value="Helicase_C-like"/>
</dbReference>
<dbReference type="InterPro" id="IPR000629">
    <property type="entry name" value="RNA-helicase_DEAD-box_CS"/>
</dbReference>
<dbReference type="GO" id="GO:0016787">
    <property type="term" value="F:hydrolase activity"/>
    <property type="evidence" value="ECO:0007669"/>
    <property type="project" value="UniProtKB-KW"/>
</dbReference>
<dbReference type="InterPro" id="IPR050079">
    <property type="entry name" value="DEAD_box_RNA_helicase"/>
</dbReference>
<evidence type="ECO:0000256" key="4">
    <source>
        <dbReference type="ARBA" id="ARBA00022840"/>
    </source>
</evidence>
<keyword evidence="2 6" id="KW-0378">Hydrolase</keyword>
<evidence type="ECO:0000256" key="3">
    <source>
        <dbReference type="ARBA" id="ARBA00022806"/>
    </source>
</evidence>
<evidence type="ECO:0000256" key="7">
    <source>
        <dbReference type="SAM" id="MobiDB-lite"/>
    </source>
</evidence>